<dbReference type="GO" id="GO:0016020">
    <property type="term" value="C:membrane"/>
    <property type="evidence" value="ECO:0007669"/>
    <property type="project" value="InterPro"/>
</dbReference>
<dbReference type="KEGG" id="tdu:QJT80_11535"/>
<dbReference type="GO" id="GO:0030288">
    <property type="term" value="C:outer membrane-bounded periplasmic space"/>
    <property type="evidence" value="ECO:0007669"/>
    <property type="project" value="TreeGrafter"/>
</dbReference>
<dbReference type="GO" id="GO:0060003">
    <property type="term" value="P:copper ion export"/>
    <property type="evidence" value="ECO:0007669"/>
    <property type="project" value="TreeGrafter"/>
</dbReference>
<dbReference type="Gene3D" id="2.40.30.170">
    <property type="match status" value="1"/>
</dbReference>
<dbReference type="Pfam" id="PF25973">
    <property type="entry name" value="BSH_CzcB"/>
    <property type="match status" value="1"/>
</dbReference>
<organism evidence="6">
    <name type="scientific">Candidatus Thiocaldithrix dubininis</name>
    <dbReference type="NCBI Taxonomy" id="3080823"/>
    <lineage>
        <taxon>Bacteria</taxon>
        <taxon>Pseudomonadati</taxon>
        <taxon>Pseudomonadota</taxon>
        <taxon>Gammaproteobacteria</taxon>
        <taxon>Thiotrichales</taxon>
        <taxon>Thiotrichaceae</taxon>
        <taxon>Candidatus Thiocaldithrix</taxon>
    </lineage>
</organism>
<evidence type="ECO:0000313" key="6">
    <source>
        <dbReference type="EMBL" id="WGZ90125.1"/>
    </source>
</evidence>
<dbReference type="InterPro" id="IPR058647">
    <property type="entry name" value="BSH_CzcB-like"/>
</dbReference>
<feature type="chain" id="PRO_5041651303" evidence="3">
    <location>
        <begin position="22"/>
        <end position="354"/>
    </location>
</feature>
<evidence type="ECO:0000256" key="1">
    <source>
        <dbReference type="ARBA" id="ARBA00009477"/>
    </source>
</evidence>
<dbReference type="EMBL" id="CP124755">
    <property type="protein sequence ID" value="WGZ90125.1"/>
    <property type="molecule type" value="Genomic_DNA"/>
</dbReference>
<dbReference type="AlphaFoldDB" id="A0AA95H492"/>
<dbReference type="PANTHER" id="PTHR30097:SF4">
    <property type="entry name" value="SLR6042 PROTEIN"/>
    <property type="match status" value="1"/>
</dbReference>
<dbReference type="Gene3D" id="1.10.287.470">
    <property type="entry name" value="Helix hairpin bin"/>
    <property type="match status" value="1"/>
</dbReference>
<gene>
    <name evidence="6" type="ORF">QJT80_11535</name>
</gene>
<dbReference type="GO" id="GO:0015679">
    <property type="term" value="P:plasma membrane copper ion transport"/>
    <property type="evidence" value="ECO:0007669"/>
    <property type="project" value="TreeGrafter"/>
</dbReference>
<name>A0AA95H492_9GAMM</name>
<keyword evidence="2" id="KW-0813">Transport</keyword>
<proteinExistence type="inferred from homology"/>
<dbReference type="InterPro" id="IPR058649">
    <property type="entry name" value="CzcB_C"/>
</dbReference>
<keyword evidence="3" id="KW-0732">Signal</keyword>
<dbReference type="Proteomes" id="UP001300672">
    <property type="component" value="Chromosome"/>
</dbReference>
<dbReference type="PANTHER" id="PTHR30097">
    <property type="entry name" value="CATION EFFLUX SYSTEM PROTEIN CUSB"/>
    <property type="match status" value="1"/>
</dbReference>
<dbReference type="Pfam" id="PF25975">
    <property type="entry name" value="CzcB_C"/>
    <property type="match status" value="1"/>
</dbReference>
<reference evidence="6" key="1">
    <citation type="journal article" date="2023" name="Int. J. Mol. Sci.">
        <title>Metagenomics Revealed a New Genus 'Candidatus Thiocaldithrix dubininis' gen. nov., sp. nov. and a New Species 'Candidatus Thiothrix putei' sp. nov. in the Family Thiotrichaceae, Some Members of Which Have Traits of Both Na+- and H+-Motive Energetics.</title>
        <authorList>
            <person name="Ravin N.V."/>
            <person name="Muntyan M.S."/>
            <person name="Smolyakov D.D."/>
            <person name="Rudenko T.S."/>
            <person name="Beletsky A.V."/>
            <person name="Mardanov A.V."/>
            <person name="Grabovich M.Y."/>
        </authorList>
    </citation>
    <scope>NUCLEOTIDE SEQUENCE</scope>
    <source>
        <strain evidence="6">GKL-01</strain>
    </source>
</reference>
<evidence type="ECO:0000259" key="4">
    <source>
        <dbReference type="Pfam" id="PF25973"/>
    </source>
</evidence>
<feature type="domain" description="CzcB-like C-terminal circularly permuted SH3-like" evidence="5">
    <location>
        <begin position="287"/>
        <end position="346"/>
    </location>
</feature>
<protein>
    <submittedName>
        <fullName evidence="6">Efflux RND transporter periplasmic adaptor subunit</fullName>
    </submittedName>
</protein>
<feature type="domain" description="CzcB-like barrel-sandwich hybrid" evidence="4">
    <location>
        <begin position="68"/>
        <end position="206"/>
    </location>
</feature>
<dbReference type="InterPro" id="IPR051909">
    <property type="entry name" value="MFP_Cation_Efflux"/>
</dbReference>
<dbReference type="GO" id="GO:0046914">
    <property type="term" value="F:transition metal ion binding"/>
    <property type="evidence" value="ECO:0007669"/>
    <property type="project" value="TreeGrafter"/>
</dbReference>
<dbReference type="NCBIfam" id="TIGR01730">
    <property type="entry name" value="RND_mfp"/>
    <property type="match status" value="1"/>
</dbReference>
<sequence>MPKRSRYCIALLCSLPLFAQANNQLSIPPAQKTALGIEVSTATVSTANANQLEATAKVIVPSASLRVVGAPSDGLITAMPHQEGDAVRKGVLVVSFSSPALVEARKQLVQAQLKHRLASDNAARDAGLVEKGLLARTTLLNSQNEVDLSQADIEAAEKTIRLLGGKVGTDSSEIQLYAPISGTVLENMAEVGQRVDISTPIVKLADLHQLSLEIPLTTEQAKQVQRGDVVSLVDYPISGAVRSVKPAIDNSQNVNLRADIEQDSLSLQPGQSVKVKLQAGKNAAPSITIPSQALVWVSDKPYVFVESKDGFTATEVKVLSQTNEQAYISGIPADTRVASKGVAALKAKWQEAGE</sequence>
<accession>A0AA95H492</accession>
<comment type="similarity">
    <text evidence="1">Belongs to the membrane fusion protein (MFP) (TC 8.A.1) family.</text>
</comment>
<dbReference type="InterPro" id="IPR006143">
    <property type="entry name" value="RND_pump_MFP"/>
</dbReference>
<feature type="signal peptide" evidence="3">
    <location>
        <begin position="1"/>
        <end position="21"/>
    </location>
</feature>
<reference evidence="6" key="2">
    <citation type="submission" date="2023-04" db="EMBL/GenBank/DDBJ databases">
        <authorList>
            <person name="Beletskiy A.V."/>
            <person name="Mardanov A.V."/>
            <person name="Ravin N.V."/>
        </authorList>
    </citation>
    <scope>NUCLEOTIDE SEQUENCE</scope>
    <source>
        <strain evidence="6">GKL-01</strain>
    </source>
</reference>
<evidence type="ECO:0000256" key="3">
    <source>
        <dbReference type="SAM" id="SignalP"/>
    </source>
</evidence>
<dbReference type="Gene3D" id="2.40.420.20">
    <property type="match status" value="1"/>
</dbReference>
<dbReference type="GO" id="GO:0022857">
    <property type="term" value="F:transmembrane transporter activity"/>
    <property type="evidence" value="ECO:0007669"/>
    <property type="project" value="InterPro"/>
</dbReference>
<dbReference type="SUPFAM" id="SSF111369">
    <property type="entry name" value="HlyD-like secretion proteins"/>
    <property type="match status" value="1"/>
</dbReference>
<evidence type="ECO:0000256" key="2">
    <source>
        <dbReference type="ARBA" id="ARBA00022448"/>
    </source>
</evidence>
<dbReference type="Gene3D" id="2.40.50.100">
    <property type="match status" value="1"/>
</dbReference>
<evidence type="ECO:0000259" key="5">
    <source>
        <dbReference type="Pfam" id="PF25975"/>
    </source>
</evidence>